<dbReference type="PANTHER" id="PTHR43448:SF2">
    <property type="entry name" value="PROTOHEME IX FARNESYLTRANSFERASE, MITOCHONDRIAL"/>
    <property type="match status" value="1"/>
</dbReference>
<proteinExistence type="inferred from homology"/>
<keyword evidence="6 10" id="KW-1133">Transmembrane helix</keyword>
<dbReference type="InterPro" id="IPR030470">
    <property type="entry name" value="UbiA_prenylTrfase_CS"/>
</dbReference>
<dbReference type="Gene3D" id="1.10.357.140">
    <property type="entry name" value="UbiA prenyltransferase"/>
    <property type="match status" value="1"/>
</dbReference>
<comment type="subcellular location">
    <subcellularLocation>
        <location evidence="1">Membrane</location>
        <topology evidence="1">Multi-pass membrane protein</topology>
    </subcellularLocation>
</comment>
<dbReference type="HAMAP" id="MF_00154">
    <property type="entry name" value="CyoE_CtaB"/>
    <property type="match status" value="1"/>
</dbReference>
<keyword evidence="7" id="KW-0350">Heme biosynthesis</keyword>
<gene>
    <name evidence="11" type="ORF">ANN_17378</name>
</gene>
<keyword evidence="4" id="KW-0808">Transferase</keyword>
<name>A0ABQ8STC8_PERAM</name>
<keyword evidence="8 10" id="KW-0472">Membrane</keyword>
<dbReference type="Gene3D" id="3.30.420.10">
    <property type="entry name" value="Ribonuclease H-like superfamily/Ribonuclease H"/>
    <property type="match status" value="1"/>
</dbReference>
<feature type="transmembrane region" description="Helical" evidence="10">
    <location>
        <begin position="275"/>
        <end position="294"/>
    </location>
</feature>
<accession>A0ABQ8STC8</accession>
<dbReference type="InterPro" id="IPR006369">
    <property type="entry name" value="Protohaem_IX_farnesylTrfase"/>
</dbReference>
<dbReference type="Pfam" id="PF01040">
    <property type="entry name" value="UbiA"/>
    <property type="match status" value="1"/>
</dbReference>
<dbReference type="NCBIfam" id="TIGR01473">
    <property type="entry name" value="cyoE_ctaB"/>
    <property type="match status" value="1"/>
</dbReference>
<dbReference type="InterPro" id="IPR044878">
    <property type="entry name" value="UbiA_sf"/>
</dbReference>
<keyword evidence="5 10" id="KW-0812">Transmembrane</keyword>
<protein>
    <recommendedName>
        <fullName evidence="3">Protoheme IX farnesyltransferase, mitochondrial</fullName>
    </recommendedName>
    <alternativeName>
        <fullName evidence="9">Heme O synthase</fullName>
    </alternativeName>
</protein>
<dbReference type="InterPro" id="IPR000537">
    <property type="entry name" value="UbiA_prenyltransferase"/>
</dbReference>
<feature type="transmembrane region" description="Helical" evidence="10">
    <location>
        <begin position="300"/>
        <end position="323"/>
    </location>
</feature>
<evidence type="ECO:0000256" key="8">
    <source>
        <dbReference type="ARBA" id="ARBA00023136"/>
    </source>
</evidence>
<evidence type="ECO:0000256" key="2">
    <source>
        <dbReference type="ARBA" id="ARBA00005985"/>
    </source>
</evidence>
<organism evidence="11 12">
    <name type="scientific">Periplaneta americana</name>
    <name type="common">American cockroach</name>
    <name type="synonym">Blatta americana</name>
    <dbReference type="NCBI Taxonomy" id="6978"/>
    <lineage>
        <taxon>Eukaryota</taxon>
        <taxon>Metazoa</taxon>
        <taxon>Ecdysozoa</taxon>
        <taxon>Arthropoda</taxon>
        <taxon>Hexapoda</taxon>
        <taxon>Insecta</taxon>
        <taxon>Pterygota</taxon>
        <taxon>Neoptera</taxon>
        <taxon>Polyneoptera</taxon>
        <taxon>Dictyoptera</taxon>
        <taxon>Blattodea</taxon>
        <taxon>Blattoidea</taxon>
        <taxon>Blattidae</taxon>
        <taxon>Blattinae</taxon>
        <taxon>Periplaneta</taxon>
    </lineage>
</organism>
<evidence type="ECO:0000256" key="3">
    <source>
        <dbReference type="ARBA" id="ARBA00016335"/>
    </source>
</evidence>
<evidence type="ECO:0000256" key="5">
    <source>
        <dbReference type="ARBA" id="ARBA00022692"/>
    </source>
</evidence>
<keyword evidence="12" id="KW-1185">Reference proteome</keyword>
<evidence type="ECO:0000256" key="10">
    <source>
        <dbReference type="SAM" id="Phobius"/>
    </source>
</evidence>
<evidence type="ECO:0000256" key="1">
    <source>
        <dbReference type="ARBA" id="ARBA00004141"/>
    </source>
</evidence>
<comment type="similarity">
    <text evidence="2">Belongs to the UbiA prenyltransferase family.</text>
</comment>
<sequence length="705" mass="78963">MSPGSSTESYPAFARIGLRENSGKNLNQFFYLHYRNGRMSQTLASIRLSISRAESPVMFKSLGKERGLLGVQFKVCHGSLYAVMWLADEPREFNLPIFPQRCITYEAEKLPSKYGVHSEAYVPIRTYSNKVSSPIAAASTAPVVAKPRESASLKKETVILTTNLHPEIVSSTCNASAVSSSSKRKVVPQDKQWHELKTDYSKISQHCLMLSKIRLTSLVVMTTMAGYALAPESFDLTTFVLCSVGTGLVSCAANSVNQFFEVPFDSQMARTKNRVLVRGLLTPLHALTFAAVSSTAGLSILYLGVNGLTAALGATNLVLYTLVYTPMKRISILNTWVGSVVGAIPPLMGWAGCAGTLGPGAWILPGILYAWQFPHFNALSWNLRPDYSRAGYRMMSVTNPELCRKTALRYTGALFILSCVAPVFEVTTWLFAAGSIPLNGYFMYLAWRFYQQSDSANSRKLFRFSLLHLPILMTMMLLTKKHWSSSSNKENEEQCYVTKRKRVFKSGEREMILSVYKHYRQKHVNGGITSVEEAARQTAEATGAYYSTVLALKKSFHNGEKLTTPRKKRPVQILNNVRQQYDDSYRVDSLAEVAGHQVLRLPPYHCELNSIEYAWSRIKGYVAANNKDYKLPNVHQLLKEGIKLVTPEQWGNYVNHVKDIEKRMWEADGLIEELHDHVVINLEEDSIDEASSSDSDMGVQPLDWD</sequence>
<dbReference type="Proteomes" id="UP001148838">
    <property type="component" value="Unassembled WGS sequence"/>
</dbReference>
<dbReference type="CDD" id="cd13957">
    <property type="entry name" value="PT_UbiA_Cox10"/>
    <property type="match status" value="1"/>
</dbReference>
<dbReference type="EMBL" id="JAJSOF020000021">
    <property type="protein sequence ID" value="KAJ4437243.1"/>
    <property type="molecule type" value="Genomic_DNA"/>
</dbReference>
<dbReference type="InterPro" id="IPR036397">
    <property type="entry name" value="RNaseH_sf"/>
</dbReference>
<evidence type="ECO:0000256" key="7">
    <source>
        <dbReference type="ARBA" id="ARBA00023133"/>
    </source>
</evidence>
<evidence type="ECO:0000256" key="4">
    <source>
        <dbReference type="ARBA" id="ARBA00022679"/>
    </source>
</evidence>
<dbReference type="PANTHER" id="PTHR43448">
    <property type="entry name" value="PROTOHEME IX FARNESYLTRANSFERASE, MITOCHONDRIAL"/>
    <property type="match status" value="1"/>
</dbReference>
<evidence type="ECO:0000256" key="6">
    <source>
        <dbReference type="ARBA" id="ARBA00022989"/>
    </source>
</evidence>
<evidence type="ECO:0000313" key="11">
    <source>
        <dbReference type="EMBL" id="KAJ4437243.1"/>
    </source>
</evidence>
<reference evidence="11 12" key="1">
    <citation type="journal article" date="2022" name="Allergy">
        <title>Genome assembly and annotation of Periplaneta americana reveal a comprehensive cockroach allergen profile.</title>
        <authorList>
            <person name="Wang L."/>
            <person name="Xiong Q."/>
            <person name="Saelim N."/>
            <person name="Wang L."/>
            <person name="Nong W."/>
            <person name="Wan A.T."/>
            <person name="Shi M."/>
            <person name="Liu X."/>
            <person name="Cao Q."/>
            <person name="Hui J.H.L."/>
            <person name="Sookrung N."/>
            <person name="Leung T.F."/>
            <person name="Tungtrongchitr A."/>
            <person name="Tsui S.K.W."/>
        </authorList>
    </citation>
    <scope>NUCLEOTIDE SEQUENCE [LARGE SCALE GENOMIC DNA]</scope>
    <source>
        <strain evidence="11">PWHHKU_190912</strain>
    </source>
</reference>
<dbReference type="PROSITE" id="PS00943">
    <property type="entry name" value="UBIA"/>
    <property type="match status" value="1"/>
</dbReference>
<evidence type="ECO:0000313" key="12">
    <source>
        <dbReference type="Proteomes" id="UP001148838"/>
    </source>
</evidence>
<comment type="caution">
    <text evidence="11">The sequence shown here is derived from an EMBL/GenBank/DDBJ whole genome shotgun (WGS) entry which is preliminary data.</text>
</comment>
<evidence type="ECO:0000256" key="9">
    <source>
        <dbReference type="ARBA" id="ARBA00030253"/>
    </source>
</evidence>